<keyword evidence="1" id="KW-1133">Transmembrane helix</keyword>
<keyword evidence="1" id="KW-0812">Transmembrane</keyword>
<sequence>MLKQLWLRTLLALTIFCVLTSLAYLLGLLD</sequence>
<dbReference type="EMBL" id="CADCVB010000095">
    <property type="protein sequence ID" value="CAA9426787.1"/>
    <property type="molecule type" value="Genomic_DNA"/>
</dbReference>
<evidence type="ECO:0000313" key="2">
    <source>
        <dbReference type="EMBL" id="CAA9426787.1"/>
    </source>
</evidence>
<keyword evidence="1" id="KW-0472">Membrane</keyword>
<evidence type="ECO:0000256" key="1">
    <source>
        <dbReference type="SAM" id="Phobius"/>
    </source>
</evidence>
<organism evidence="2">
    <name type="scientific">uncultured Rubrobacteraceae bacterium</name>
    <dbReference type="NCBI Taxonomy" id="349277"/>
    <lineage>
        <taxon>Bacteria</taxon>
        <taxon>Bacillati</taxon>
        <taxon>Actinomycetota</taxon>
        <taxon>Rubrobacteria</taxon>
        <taxon>Rubrobacterales</taxon>
        <taxon>Rubrobacteraceae</taxon>
        <taxon>environmental samples</taxon>
    </lineage>
</organism>
<gene>
    <name evidence="2" type="ORF">AVDCRST_MAG78-1402</name>
</gene>
<accession>A0A6J4PX88</accession>
<protein>
    <submittedName>
        <fullName evidence="2">Uncharacterized protein</fullName>
    </submittedName>
</protein>
<reference evidence="2" key="1">
    <citation type="submission" date="2020-02" db="EMBL/GenBank/DDBJ databases">
        <authorList>
            <person name="Meier V. D."/>
        </authorList>
    </citation>
    <scope>NUCLEOTIDE SEQUENCE</scope>
    <source>
        <strain evidence="2">AVDCRST_MAG78</strain>
    </source>
</reference>
<proteinExistence type="predicted"/>
<dbReference type="AlphaFoldDB" id="A0A6J4PX88"/>
<name>A0A6J4PX88_9ACTN</name>
<feature type="transmembrane region" description="Helical" evidence="1">
    <location>
        <begin position="6"/>
        <end position="29"/>
    </location>
</feature>